<dbReference type="PANTHER" id="PTHR43537">
    <property type="entry name" value="TRANSCRIPTIONAL REGULATOR, GNTR FAMILY"/>
    <property type="match status" value="1"/>
</dbReference>
<dbReference type="CDD" id="cd07377">
    <property type="entry name" value="WHTH_GntR"/>
    <property type="match status" value="1"/>
</dbReference>
<dbReference type="Gene3D" id="1.20.120.530">
    <property type="entry name" value="GntR ligand-binding domain-like"/>
    <property type="match status" value="1"/>
</dbReference>
<keyword evidence="6" id="KW-1185">Reference proteome</keyword>
<dbReference type="InterPro" id="IPR036388">
    <property type="entry name" value="WH-like_DNA-bd_sf"/>
</dbReference>
<organism evidence="5 6">
    <name type="scientific">Aquibaculum arenosum</name>
    <dbReference type="NCBI Taxonomy" id="3032591"/>
    <lineage>
        <taxon>Bacteria</taxon>
        <taxon>Pseudomonadati</taxon>
        <taxon>Pseudomonadota</taxon>
        <taxon>Alphaproteobacteria</taxon>
        <taxon>Rhodospirillales</taxon>
        <taxon>Rhodovibrionaceae</taxon>
        <taxon>Aquibaculum</taxon>
    </lineage>
</organism>
<evidence type="ECO:0000313" key="5">
    <source>
        <dbReference type="EMBL" id="MDF2096600.1"/>
    </source>
</evidence>
<dbReference type="InterPro" id="IPR008920">
    <property type="entry name" value="TF_FadR/GntR_C"/>
</dbReference>
<keyword evidence="1" id="KW-0805">Transcription regulation</keyword>
<name>A0ABT5YNQ5_9PROT</name>
<evidence type="ECO:0000256" key="2">
    <source>
        <dbReference type="ARBA" id="ARBA00023125"/>
    </source>
</evidence>
<dbReference type="InterPro" id="IPR000524">
    <property type="entry name" value="Tscrpt_reg_HTH_GntR"/>
</dbReference>
<dbReference type="PANTHER" id="PTHR43537:SF39">
    <property type="entry name" value="HTH-TYPE TRANSCRIPTIONAL REGULATOR MCBR"/>
    <property type="match status" value="1"/>
</dbReference>
<dbReference type="Pfam" id="PF07729">
    <property type="entry name" value="FCD"/>
    <property type="match status" value="1"/>
</dbReference>
<evidence type="ECO:0000259" key="4">
    <source>
        <dbReference type="PROSITE" id="PS50949"/>
    </source>
</evidence>
<sequence>MARDIVDLSQRDSLARLAYNQLRDEIISGLWKPGEKISIRQQAERFCISVTPVREAMLQLTAEQTLRLEPRSFSIPVLSKEEFIEIRKIRSALEHLLTLEAVQRPDPALAKTLDAIHTRLIAAKQSGDFRTVMIENRHFHFTLYDKAGLPQACAMVKTLWARSGPYQHSLYLKHPAVDPASHDHLRVCRAVAVGDAKEAAAAIVEDITLRGVRLEDRHYSTFDDAVQRDSGAGERRARANSA</sequence>
<reference evidence="5 6" key="1">
    <citation type="submission" date="2023-03" db="EMBL/GenBank/DDBJ databases">
        <title>Fodinicurvata sp. CAU 1616 isolated from sea sendiment.</title>
        <authorList>
            <person name="Kim W."/>
        </authorList>
    </citation>
    <scope>NUCLEOTIDE SEQUENCE [LARGE SCALE GENOMIC DNA]</scope>
    <source>
        <strain evidence="5 6">CAU 1616</strain>
    </source>
</reference>
<dbReference type="InterPro" id="IPR011711">
    <property type="entry name" value="GntR_C"/>
</dbReference>
<protein>
    <submittedName>
        <fullName evidence="5">GntR family transcriptional regulator</fullName>
    </submittedName>
</protein>
<comment type="caution">
    <text evidence="5">The sequence shown here is derived from an EMBL/GenBank/DDBJ whole genome shotgun (WGS) entry which is preliminary data.</text>
</comment>
<dbReference type="Pfam" id="PF00392">
    <property type="entry name" value="GntR"/>
    <property type="match status" value="1"/>
</dbReference>
<dbReference type="EMBL" id="JARHUD010000006">
    <property type="protein sequence ID" value="MDF2096600.1"/>
    <property type="molecule type" value="Genomic_DNA"/>
</dbReference>
<dbReference type="RefSeq" id="WP_275823189.1">
    <property type="nucleotide sequence ID" value="NZ_JARHUD010000006.1"/>
</dbReference>
<keyword evidence="2" id="KW-0238">DNA-binding</keyword>
<dbReference type="SMART" id="SM00895">
    <property type="entry name" value="FCD"/>
    <property type="match status" value="1"/>
</dbReference>
<evidence type="ECO:0000256" key="1">
    <source>
        <dbReference type="ARBA" id="ARBA00023015"/>
    </source>
</evidence>
<dbReference type="Gene3D" id="1.10.10.10">
    <property type="entry name" value="Winged helix-like DNA-binding domain superfamily/Winged helix DNA-binding domain"/>
    <property type="match status" value="1"/>
</dbReference>
<evidence type="ECO:0000256" key="3">
    <source>
        <dbReference type="ARBA" id="ARBA00023163"/>
    </source>
</evidence>
<dbReference type="SUPFAM" id="SSF46785">
    <property type="entry name" value="Winged helix' DNA-binding domain"/>
    <property type="match status" value="1"/>
</dbReference>
<dbReference type="SMART" id="SM00345">
    <property type="entry name" value="HTH_GNTR"/>
    <property type="match status" value="1"/>
</dbReference>
<evidence type="ECO:0000313" key="6">
    <source>
        <dbReference type="Proteomes" id="UP001215503"/>
    </source>
</evidence>
<dbReference type="InterPro" id="IPR036390">
    <property type="entry name" value="WH_DNA-bd_sf"/>
</dbReference>
<dbReference type="SUPFAM" id="SSF48008">
    <property type="entry name" value="GntR ligand-binding domain-like"/>
    <property type="match status" value="1"/>
</dbReference>
<proteinExistence type="predicted"/>
<dbReference type="Proteomes" id="UP001215503">
    <property type="component" value="Unassembled WGS sequence"/>
</dbReference>
<accession>A0ABT5YNQ5</accession>
<feature type="domain" description="HTH gntR-type" evidence="4">
    <location>
        <begin position="12"/>
        <end position="80"/>
    </location>
</feature>
<keyword evidence="3" id="KW-0804">Transcription</keyword>
<gene>
    <name evidence="5" type="ORF">P2G67_11485</name>
</gene>
<dbReference type="PROSITE" id="PS50949">
    <property type="entry name" value="HTH_GNTR"/>
    <property type="match status" value="1"/>
</dbReference>